<proteinExistence type="predicted"/>
<sequence length="349" mass="40544">MEKEQSSEPPSLITSLPEDLIIDIIARVGRCDYPTLSLVSKHFRSLVSSSQLYVRRSLLGCTEHCLYVLLRNTEIWDKRWYILRRKPNGDCRLVLIPSLPTMPRCGSFVAVGSKIYVFGGINLHNLARRELSIDCRSHTVQTLPSIPIHMDNIVADVIDGKIYVTGYSYIDRREVMMVFNTESLMWETEVRKPEIELGNRQPSYVVVMGDKMYMSYTQNGFVYDPKESTWEKDEMLYSKRWEGACVVDDVLYYYDSYKKELRTYDPKKRCWGVVNGLDELFRGRRWSMMRRSCYGGKLALFLPKLEQIWCAEISLERRQGGEIWGKVEWCGEVLSSRDLSLSKALAVML</sequence>
<name>A0A6D2JP49_9BRAS</name>
<dbReference type="Gene3D" id="2.120.10.80">
    <property type="entry name" value="Kelch-type beta propeller"/>
    <property type="match status" value="1"/>
</dbReference>
<dbReference type="AlphaFoldDB" id="A0A6D2JP49"/>
<evidence type="ECO:0000313" key="2">
    <source>
        <dbReference type="EMBL" id="CAA7037993.1"/>
    </source>
</evidence>
<dbReference type="EMBL" id="CACVBM020001185">
    <property type="protein sequence ID" value="CAA7037993.1"/>
    <property type="molecule type" value="Genomic_DNA"/>
</dbReference>
<evidence type="ECO:0000259" key="1">
    <source>
        <dbReference type="PROSITE" id="PS50181"/>
    </source>
</evidence>
<dbReference type="OrthoDB" id="1101092at2759"/>
<dbReference type="InterPro" id="IPR001810">
    <property type="entry name" value="F-box_dom"/>
</dbReference>
<dbReference type="Proteomes" id="UP000467841">
    <property type="component" value="Unassembled WGS sequence"/>
</dbReference>
<dbReference type="PANTHER" id="PTHR24414">
    <property type="entry name" value="F-BOX/KELCH-REPEAT PROTEIN SKIP4"/>
    <property type="match status" value="1"/>
</dbReference>
<feature type="domain" description="F-box" evidence="1">
    <location>
        <begin position="10"/>
        <end position="56"/>
    </location>
</feature>
<dbReference type="InterPro" id="IPR015915">
    <property type="entry name" value="Kelch-typ_b-propeller"/>
</dbReference>
<dbReference type="CDD" id="cd22152">
    <property type="entry name" value="F-box_AtAFR-like"/>
    <property type="match status" value="1"/>
</dbReference>
<protein>
    <recommendedName>
        <fullName evidence="1">F-box domain-containing protein</fullName>
    </recommendedName>
</protein>
<gene>
    <name evidence="2" type="ORF">MERR_LOCUS25228</name>
    <name evidence="3" type="ORF">MERR_LOCUS47418</name>
</gene>
<dbReference type="SUPFAM" id="SSF117281">
    <property type="entry name" value="Kelch motif"/>
    <property type="match status" value="1"/>
</dbReference>
<keyword evidence="4" id="KW-1185">Reference proteome</keyword>
<dbReference type="EMBL" id="CACVBM020001821">
    <property type="protein sequence ID" value="CAA7060182.1"/>
    <property type="molecule type" value="Genomic_DNA"/>
</dbReference>
<dbReference type="InterPro" id="IPR050354">
    <property type="entry name" value="F-box/kelch-repeat_ARATH"/>
</dbReference>
<dbReference type="PROSITE" id="PS50181">
    <property type="entry name" value="FBOX"/>
    <property type="match status" value="1"/>
</dbReference>
<organism evidence="2 4">
    <name type="scientific">Microthlaspi erraticum</name>
    <dbReference type="NCBI Taxonomy" id="1685480"/>
    <lineage>
        <taxon>Eukaryota</taxon>
        <taxon>Viridiplantae</taxon>
        <taxon>Streptophyta</taxon>
        <taxon>Embryophyta</taxon>
        <taxon>Tracheophyta</taxon>
        <taxon>Spermatophyta</taxon>
        <taxon>Magnoliopsida</taxon>
        <taxon>eudicotyledons</taxon>
        <taxon>Gunneridae</taxon>
        <taxon>Pentapetalae</taxon>
        <taxon>rosids</taxon>
        <taxon>malvids</taxon>
        <taxon>Brassicales</taxon>
        <taxon>Brassicaceae</taxon>
        <taxon>Coluteocarpeae</taxon>
        <taxon>Microthlaspi</taxon>
    </lineage>
</organism>
<dbReference type="InterPro" id="IPR057499">
    <property type="entry name" value="Kelch_FKB95"/>
</dbReference>
<dbReference type="SMART" id="SM00256">
    <property type="entry name" value="FBOX"/>
    <property type="match status" value="1"/>
</dbReference>
<dbReference type="PANTHER" id="PTHR24414:SF184">
    <property type="entry name" value="GALACTOSE OXIDASE_KELCH REPEAT SUPERFAMILY PROTEIN"/>
    <property type="match status" value="1"/>
</dbReference>
<dbReference type="Pfam" id="PF00646">
    <property type="entry name" value="F-box"/>
    <property type="match status" value="1"/>
</dbReference>
<evidence type="ECO:0000313" key="3">
    <source>
        <dbReference type="EMBL" id="CAA7060182.1"/>
    </source>
</evidence>
<evidence type="ECO:0000313" key="4">
    <source>
        <dbReference type="Proteomes" id="UP000467841"/>
    </source>
</evidence>
<accession>A0A6D2JP49</accession>
<dbReference type="InterPro" id="IPR036047">
    <property type="entry name" value="F-box-like_dom_sf"/>
</dbReference>
<dbReference type="SUPFAM" id="SSF81383">
    <property type="entry name" value="F-box domain"/>
    <property type="match status" value="1"/>
</dbReference>
<dbReference type="Pfam" id="PF25210">
    <property type="entry name" value="Kelch_FKB95"/>
    <property type="match status" value="1"/>
</dbReference>
<reference evidence="2 4" key="1">
    <citation type="submission" date="2020-01" db="EMBL/GenBank/DDBJ databases">
        <authorList>
            <person name="Mishra B."/>
        </authorList>
    </citation>
    <scope>NUCLEOTIDE SEQUENCE [LARGE SCALE GENOMIC DNA]</scope>
</reference>